<dbReference type="EMBL" id="RJJR01000002">
    <property type="protein sequence ID" value="RNI38956.1"/>
    <property type="molecule type" value="Genomic_DNA"/>
</dbReference>
<evidence type="ECO:0000256" key="2">
    <source>
        <dbReference type="ARBA" id="ARBA00022771"/>
    </source>
</evidence>
<dbReference type="Pfam" id="PF13155">
    <property type="entry name" value="Toprim_2"/>
    <property type="match status" value="1"/>
</dbReference>
<protein>
    <submittedName>
        <fullName evidence="5">DNA primase</fullName>
    </submittedName>
</protein>
<accession>A0A3M9NME1</accession>
<keyword evidence="1" id="KW-0479">Metal-binding</keyword>
<evidence type="ECO:0000313" key="5">
    <source>
        <dbReference type="EMBL" id="RNI38956.1"/>
    </source>
</evidence>
<dbReference type="RefSeq" id="WP_123119521.1">
    <property type="nucleotide sequence ID" value="NZ_RJJR01000002.1"/>
</dbReference>
<keyword evidence="2" id="KW-0863">Zinc-finger</keyword>
<evidence type="ECO:0000313" key="6">
    <source>
        <dbReference type="Proteomes" id="UP000267223"/>
    </source>
</evidence>
<name>A0A3M9NME1_9BACT</name>
<keyword evidence="3" id="KW-0862">Zinc</keyword>
<dbReference type="GO" id="GO:0003677">
    <property type="term" value="F:DNA binding"/>
    <property type="evidence" value="ECO:0007669"/>
    <property type="project" value="InterPro"/>
</dbReference>
<comment type="caution">
    <text evidence="5">The sequence shown here is derived from an EMBL/GenBank/DDBJ whole genome shotgun (WGS) entry which is preliminary data.</text>
</comment>
<dbReference type="GO" id="GO:0006269">
    <property type="term" value="P:DNA replication, synthesis of primer"/>
    <property type="evidence" value="ECO:0007669"/>
    <property type="project" value="TreeGrafter"/>
</dbReference>
<keyword evidence="6" id="KW-1185">Reference proteome</keyword>
<dbReference type="GO" id="GO:0003899">
    <property type="term" value="F:DNA-directed RNA polymerase activity"/>
    <property type="evidence" value="ECO:0007669"/>
    <property type="project" value="InterPro"/>
</dbReference>
<evidence type="ECO:0000256" key="1">
    <source>
        <dbReference type="ARBA" id="ARBA00022723"/>
    </source>
</evidence>
<evidence type="ECO:0000259" key="4">
    <source>
        <dbReference type="SMART" id="SM00400"/>
    </source>
</evidence>
<dbReference type="InterPro" id="IPR036977">
    <property type="entry name" value="DNA_primase_Znf_CHC2"/>
</dbReference>
<dbReference type="Proteomes" id="UP000267223">
    <property type="component" value="Unassembled WGS sequence"/>
</dbReference>
<gene>
    <name evidence="5" type="ORF">EFY79_04665</name>
</gene>
<sequence length="279" mass="32742">MNCAEANQIDMVDYLNSIGHSPQKMNRNDYWYLSPLRDEKHPSFKVNRIKNVWYDHGIGKGGSLLDFVMQMHQCDVAEVLQKLSFFHPQNIVKNNPERSRFHLHENSLLRHEDARQTGIRIIAAKQPIEDPLLCRYLRQRNISKSIADKWCYEVHFIAGEKEKIYRAVGLKNNAGGNELCNEYFKGSSALKYVSYIDNNANNISVFEGFFDFLSYQFIHQNQKDVLTNFLVLNSLSLFERSVLLMQKHEPINLYLDNHHAGRKWMRVCSKQVPEIYERE</sequence>
<dbReference type="OrthoDB" id="8536512at2"/>
<dbReference type="SMART" id="SM00400">
    <property type="entry name" value="ZnF_CHCC"/>
    <property type="match status" value="1"/>
</dbReference>
<reference evidence="5 6" key="1">
    <citation type="submission" date="2018-11" db="EMBL/GenBank/DDBJ databases">
        <title>Draft genome sequence of Ferruginibacter sp. BO-59.</title>
        <authorList>
            <person name="Im W.T."/>
        </authorList>
    </citation>
    <scope>NUCLEOTIDE SEQUENCE [LARGE SCALE GENOMIC DNA]</scope>
    <source>
        <strain evidence="5 6">BO-59</strain>
    </source>
</reference>
<feature type="domain" description="Zinc finger CHC2-type" evidence="4">
    <location>
        <begin position="30"/>
        <end position="84"/>
    </location>
</feature>
<dbReference type="GO" id="GO:0008270">
    <property type="term" value="F:zinc ion binding"/>
    <property type="evidence" value="ECO:0007669"/>
    <property type="project" value="UniProtKB-KW"/>
</dbReference>
<organism evidence="5 6">
    <name type="scientific">Hanamia caeni</name>
    <dbReference type="NCBI Taxonomy" id="2294116"/>
    <lineage>
        <taxon>Bacteria</taxon>
        <taxon>Pseudomonadati</taxon>
        <taxon>Bacteroidota</taxon>
        <taxon>Chitinophagia</taxon>
        <taxon>Chitinophagales</taxon>
        <taxon>Chitinophagaceae</taxon>
        <taxon>Hanamia</taxon>
    </lineage>
</organism>
<dbReference type="Pfam" id="PF01807">
    <property type="entry name" value="Zn_ribbon_DnaG"/>
    <property type="match status" value="1"/>
</dbReference>
<dbReference type="PANTHER" id="PTHR30313">
    <property type="entry name" value="DNA PRIMASE"/>
    <property type="match status" value="1"/>
</dbReference>
<dbReference type="InterPro" id="IPR002694">
    <property type="entry name" value="Znf_CHC2"/>
</dbReference>
<dbReference type="SUPFAM" id="SSF57783">
    <property type="entry name" value="Zinc beta-ribbon"/>
    <property type="match status" value="1"/>
</dbReference>
<proteinExistence type="predicted"/>
<dbReference type="InterPro" id="IPR050219">
    <property type="entry name" value="DnaG_primase"/>
</dbReference>
<dbReference type="PANTHER" id="PTHR30313:SF2">
    <property type="entry name" value="DNA PRIMASE"/>
    <property type="match status" value="1"/>
</dbReference>
<dbReference type="GO" id="GO:0005737">
    <property type="term" value="C:cytoplasm"/>
    <property type="evidence" value="ECO:0007669"/>
    <property type="project" value="TreeGrafter"/>
</dbReference>
<dbReference type="AlphaFoldDB" id="A0A3M9NME1"/>
<dbReference type="Gene3D" id="3.90.580.10">
    <property type="entry name" value="Zinc finger, CHC2-type domain"/>
    <property type="match status" value="1"/>
</dbReference>
<evidence type="ECO:0000256" key="3">
    <source>
        <dbReference type="ARBA" id="ARBA00022833"/>
    </source>
</evidence>